<comment type="similarity">
    <text evidence="1 4">Belongs to the DTD family.</text>
</comment>
<dbReference type="AlphaFoldDB" id="A0AAE3IIQ7"/>
<comment type="subunit">
    <text evidence="4">Homodimer.</text>
</comment>
<dbReference type="EC" id="3.1.1.96" evidence="4"/>
<evidence type="ECO:0000256" key="4">
    <source>
        <dbReference type="HAMAP-Rule" id="MF_00518"/>
    </source>
</evidence>
<dbReference type="NCBIfam" id="TIGR00256">
    <property type="entry name" value="D-aminoacyl-tRNA deacylase"/>
    <property type="match status" value="1"/>
</dbReference>
<dbReference type="PANTHER" id="PTHR10472:SF5">
    <property type="entry name" value="D-AMINOACYL-TRNA DEACYLASE 1"/>
    <property type="match status" value="1"/>
</dbReference>
<keyword evidence="3 4" id="KW-0378">Hydrolase</keyword>
<comment type="function">
    <text evidence="4">An aminoacyl-tRNA editing enzyme that deacylates mischarged D-aminoacyl-tRNAs. Also deacylates mischarged glycyl-tRNA(Ala), protecting cells against glycine mischarging by AlaRS. Acts via tRNA-based rather than protein-based catalysis; rejects L-amino acids rather than detecting D-amino acids in the active site. By recycling D-aminoacyl-tRNA to D-amino acids and free tRNA molecules, this enzyme counteracts the toxicity associated with the formation of D-aminoacyl-tRNA entities in vivo and helps enforce protein L-homochirality.</text>
</comment>
<sequence>MRAVIQRVTSAKVEVEGKVTGEIEKGFLILFGVDQEDTETDCDKLADKISKLRIFADENDKTNLSINDVGGDILCVSQFTLYADCHHGNRPSFIYAGKPDEANRLYEYFCKVCGEKISGKVEKGVFGADMKVSLLNDGPFTIILECRNGEIIP</sequence>
<dbReference type="HAMAP" id="MF_00518">
    <property type="entry name" value="Deacylase_Dtd"/>
    <property type="match status" value="1"/>
</dbReference>
<keyword evidence="6" id="KW-1185">Reference proteome</keyword>
<comment type="caution">
    <text evidence="5">The sequence shown here is derived from an EMBL/GenBank/DDBJ whole genome shotgun (WGS) entry which is preliminary data.</text>
</comment>
<dbReference type="GO" id="GO:0051500">
    <property type="term" value="F:D-tyrosyl-tRNA(Tyr) deacylase activity"/>
    <property type="evidence" value="ECO:0007669"/>
    <property type="project" value="TreeGrafter"/>
</dbReference>
<dbReference type="Proteomes" id="UP001208131">
    <property type="component" value="Unassembled WGS sequence"/>
</dbReference>
<feature type="short sequence motif" description="Gly-cisPro motif, important for rejection of L-amino acids" evidence="4">
    <location>
        <begin position="138"/>
        <end position="139"/>
    </location>
</feature>
<dbReference type="RefSeq" id="WP_267301334.1">
    <property type="nucleotide sequence ID" value="NZ_JAOQJZ010000009.1"/>
</dbReference>
<comment type="catalytic activity">
    <reaction evidence="4">
        <text>glycyl-tRNA(Ala) + H2O = tRNA(Ala) + glycine + H(+)</text>
        <dbReference type="Rhea" id="RHEA:53744"/>
        <dbReference type="Rhea" id="RHEA-COMP:9657"/>
        <dbReference type="Rhea" id="RHEA-COMP:13640"/>
        <dbReference type="ChEBI" id="CHEBI:15377"/>
        <dbReference type="ChEBI" id="CHEBI:15378"/>
        <dbReference type="ChEBI" id="CHEBI:57305"/>
        <dbReference type="ChEBI" id="CHEBI:78442"/>
        <dbReference type="ChEBI" id="CHEBI:78522"/>
    </reaction>
</comment>
<evidence type="ECO:0000256" key="1">
    <source>
        <dbReference type="ARBA" id="ARBA00009673"/>
    </source>
</evidence>
<dbReference type="GO" id="GO:0005737">
    <property type="term" value="C:cytoplasm"/>
    <property type="evidence" value="ECO:0007669"/>
    <property type="project" value="UniProtKB-SubCell"/>
</dbReference>
<dbReference type="Pfam" id="PF02580">
    <property type="entry name" value="Tyr_Deacylase"/>
    <property type="match status" value="1"/>
</dbReference>
<dbReference type="EMBL" id="JAOQJZ010000009">
    <property type="protein sequence ID" value="MCU6706164.1"/>
    <property type="molecule type" value="Genomic_DNA"/>
</dbReference>
<dbReference type="CDD" id="cd00563">
    <property type="entry name" value="Dtyr_deacylase"/>
    <property type="match status" value="1"/>
</dbReference>
<comment type="catalytic activity">
    <reaction evidence="4">
        <text>a D-aminoacyl-tRNA + H2O = a tRNA + a D-alpha-amino acid + H(+)</text>
        <dbReference type="Rhea" id="RHEA:13953"/>
        <dbReference type="Rhea" id="RHEA-COMP:10123"/>
        <dbReference type="Rhea" id="RHEA-COMP:10124"/>
        <dbReference type="ChEBI" id="CHEBI:15377"/>
        <dbReference type="ChEBI" id="CHEBI:15378"/>
        <dbReference type="ChEBI" id="CHEBI:59871"/>
        <dbReference type="ChEBI" id="CHEBI:78442"/>
        <dbReference type="ChEBI" id="CHEBI:79333"/>
        <dbReference type="EC" id="3.1.1.96"/>
    </reaction>
</comment>
<evidence type="ECO:0000256" key="2">
    <source>
        <dbReference type="ARBA" id="ARBA00022555"/>
    </source>
</evidence>
<gene>
    <name evidence="4 5" type="primary">dtd</name>
    <name evidence="5" type="ORF">OCV57_09545</name>
</gene>
<comment type="domain">
    <text evidence="4">A Gly-cisPro motif from one monomer fits into the active site of the other monomer to allow specific chiral rejection of L-amino acids.</text>
</comment>
<accession>A0AAE3IIQ7</accession>
<dbReference type="GO" id="GO:0043908">
    <property type="term" value="F:Ser(Gly)-tRNA(Ala) hydrolase activity"/>
    <property type="evidence" value="ECO:0007669"/>
    <property type="project" value="UniProtKB-UniRule"/>
</dbReference>
<dbReference type="InterPro" id="IPR023509">
    <property type="entry name" value="DTD-like_sf"/>
</dbReference>
<name>A0AAE3IIQ7_9FIRM</name>
<protein>
    <recommendedName>
        <fullName evidence="4">D-aminoacyl-tRNA deacylase</fullName>
        <shortName evidence="4">DTD</shortName>
        <ecNumber evidence="4">3.1.1.96</ecNumber>
    </recommendedName>
    <alternativeName>
        <fullName evidence="4">Gly-tRNA(Ala) deacylase</fullName>
        <ecNumber evidence="4">3.1.1.-</ecNumber>
    </alternativeName>
</protein>
<dbReference type="PANTHER" id="PTHR10472">
    <property type="entry name" value="D-TYROSYL-TRNA TYR DEACYLASE"/>
    <property type="match status" value="1"/>
</dbReference>
<keyword evidence="2 4" id="KW-0820">tRNA-binding</keyword>
<reference evidence="5 6" key="1">
    <citation type="journal article" date="2021" name="ISME Commun">
        <title>Automated analysis of genomic sequences facilitates high-throughput and comprehensive description of bacteria.</title>
        <authorList>
            <person name="Hitch T.C.A."/>
        </authorList>
    </citation>
    <scope>NUCLEOTIDE SEQUENCE [LARGE SCALE GENOMIC DNA]</scope>
    <source>
        <strain evidence="5 6">Sanger_31</strain>
    </source>
</reference>
<dbReference type="GO" id="GO:0106026">
    <property type="term" value="F:Gly-tRNA(Ala) deacylase activity"/>
    <property type="evidence" value="ECO:0007669"/>
    <property type="project" value="UniProtKB-UniRule"/>
</dbReference>
<dbReference type="GO" id="GO:0000049">
    <property type="term" value="F:tRNA binding"/>
    <property type="evidence" value="ECO:0007669"/>
    <property type="project" value="UniProtKB-UniRule"/>
</dbReference>
<comment type="subcellular location">
    <subcellularLocation>
        <location evidence="4">Cytoplasm</location>
    </subcellularLocation>
</comment>
<keyword evidence="4" id="KW-0694">RNA-binding</keyword>
<evidence type="ECO:0000256" key="3">
    <source>
        <dbReference type="ARBA" id="ARBA00022801"/>
    </source>
</evidence>
<dbReference type="InterPro" id="IPR003732">
    <property type="entry name" value="Daa-tRNA_deacyls_DTD"/>
</dbReference>
<keyword evidence="4" id="KW-0963">Cytoplasm</keyword>
<dbReference type="FunFam" id="3.50.80.10:FF:000001">
    <property type="entry name" value="D-aminoacyl-tRNA deacylase"/>
    <property type="match status" value="1"/>
</dbReference>
<dbReference type="EC" id="3.1.1.-" evidence="4"/>
<dbReference type="SUPFAM" id="SSF69500">
    <property type="entry name" value="DTD-like"/>
    <property type="match status" value="1"/>
</dbReference>
<dbReference type="Gene3D" id="3.50.80.10">
    <property type="entry name" value="D-tyrosyl-tRNA(Tyr) deacylase"/>
    <property type="match status" value="1"/>
</dbReference>
<dbReference type="GO" id="GO:0019478">
    <property type="term" value="P:D-amino acid catabolic process"/>
    <property type="evidence" value="ECO:0007669"/>
    <property type="project" value="UniProtKB-UniRule"/>
</dbReference>
<evidence type="ECO:0000313" key="5">
    <source>
        <dbReference type="EMBL" id="MCU6706164.1"/>
    </source>
</evidence>
<evidence type="ECO:0000313" key="6">
    <source>
        <dbReference type="Proteomes" id="UP001208131"/>
    </source>
</evidence>
<proteinExistence type="inferred from homology"/>
<organism evidence="5 6">
    <name type="scientific">Hominimerdicola aceti</name>
    <dbReference type="NCBI Taxonomy" id="2981726"/>
    <lineage>
        <taxon>Bacteria</taxon>
        <taxon>Bacillati</taxon>
        <taxon>Bacillota</taxon>
        <taxon>Clostridia</taxon>
        <taxon>Eubacteriales</taxon>
        <taxon>Oscillospiraceae</taxon>
        <taxon>Hominimerdicola</taxon>
    </lineage>
</organism>